<sequence length="292" mass="33501">MNKTAPHTKTIFKLNGERVTRHYSAEICNEVTVNNKTTRTATGLLFDLTFIGPTNNHLRFDLNFNKRYVLNEKNSAKTTLNTVEKLALEVAKINDHLSIEVSKNFKLIKILNTKQIRDQWERIRGTVLKEFDNISPLVHSLDQQLMDINIQEHFKNDLFFNSLFSAIYYYDFNSTWALITKKTIPNAIDNIALPIIETKEITNQNRDFSKVTVSTTAELDTNHPDFDLQALNNFAGKLASNNAPCDLHFNYKGTYHIEPDIGLITQSQLLFDLSISNLYNRTATVTINLDKK</sequence>
<reference evidence="1 2" key="1">
    <citation type="submission" date="2016-10" db="EMBL/GenBank/DDBJ databases">
        <authorList>
            <person name="de Groot N.N."/>
        </authorList>
    </citation>
    <scope>NUCLEOTIDE SEQUENCE [LARGE SCALE GENOMIC DNA]</scope>
    <source>
        <strain evidence="1 2">DSM 23842</strain>
    </source>
</reference>
<dbReference type="EMBL" id="FNQK01000005">
    <property type="protein sequence ID" value="SDZ99906.1"/>
    <property type="molecule type" value="Genomic_DNA"/>
</dbReference>
<accession>A0A1H3XKN4</accession>
<keyword evidence="2" id="KW-1185">Reference proteome</keyword>
<organism evidence="1 2">
    <name type="scientific">Bizionia paragorgiae</name>
    <dbReference type="NCBI Taxonomy" id="283786"/>
    <lineage>
        <taxon>Bacteria</taxon>
        <taxon>Pseudomonadati</taxon>
        <taxon>Bacteroidota</taxon>
        <taxon>Flavobacteriia</taxon>
        <taxon>Flavobacteriales</taxon>
        <taxon>Flavobacteriaceae</taxon>
        <taxon>Bizionia</taxon>
    </lineage>
</organism>
<name>A0A1H3XKN4_BIZPA</name>
<protein>
    <submittedName>
        <fullName evidence="1">Uncharacterized protein</fullName>
    </submittedName>
</protein>
<evidence type="ECO:0000313" key="2">
    <source>
        <dbReference type="Proteomes" id="UP000198846"/>
    </source>
</evidence>
<gene>
    <name evidence="1" type="ORF">SAMN04487990_10564</name>
</gene>
<dbReference type="OrthoDB" id="1157201at2"/>
<dbReference type="STRING" id="283786.SAMN04487990_10564"/>
<dbReference type="Proteomes" id="UP000198846">
    <property type="component" value="Unassembled WGS sequence"/>
</dbReference>
<dbReference type="AlphaFoldDB" id="A0A1H3XKN4"/>
<dbReference type="RefSeq" id="WP_092133025.1">
    <property type="nucleotide sequence ID" value="NZ_FNQK01000005.1"/>
</dbReference>
<proteinExistence type="predicted"/>
<evidence type="ECO:0000313" key="1">
    <source>
        <dbReference type="EMBL" id="SDZ99906.1"/>
    </source>
</evidence>